<dbReference type="Gene3D" id="3.90.190.20">
    <property type="entry name" value="Mur ligase, C-terminal domain"/>
    <property type="match status" value="1"/>
</dbReference>
<accession>A0ABT5HKV7</accession>
<evidence type="ECO:0000256" key="13">
    <source>
        <dbReference type="ARBA" id="ARBA00022909"/>
    </source>
</evidence>
<evidence type="ECO:0000256" key="18">
    <source>
        <dbReference type="ARBA" id="ARBA00047808"/>
    </source>
</evidence>
<evidence type="ECO:0000259" key="22">
    <source>
        <dbReference type="Pfam" id="PF02875"/>
    </source>
</evidence>
<dbReference type="SUPFAM" id="SSF53244">
    <property type="entry name" value="MurD-like peptide ligases, peptide-binding domain"/>
    <property type="match status" value="1"/>
</dbReference>
<evidence type="ECO:0000256" key="5">
    <source>
        <dbReference type="ARBA" id="ARBA00013023"/>
    </source>
</evidence>
<evidence type="ECO:0000256" key="12">
    <source>
        <dbReference type="ARBA" id="ARBA00022842"/>
    </source>
</evidence>
<feature type="domain" description="Mur ligase C-terminal" evidence="22">
    <location>
        <begin position="310"/>
        <end position="417"/>
    </location>
</feature>
<comment type="catalytic activity">
    <reaction evidence="17">
        <text>(6S)-5,6,7,8-tetrahydrofolyl-(gamma-L-Glu)(n) + L-glutamate + ATP = (6S)-5,6,7,8-tetrahydrofolyl-(gamma-L-Glu)(n+1) + ADP + phosphate + H(+)</text>
        <dbReference type="Rhea" id="RHEA:10580"/>
        <dbReference type="Rhea" id="RHEA-COMP:14738"/>
        <dbReference type="Rhea" id="RHEA-COMP:14740"/>
        <dbReference type="ChEBI" id="CHEBI:15378"/>
        <dbReference type="ChEBI" id="CHEBI:29985"/>
        <dbReference type="ChEBI" id="CHEBI:30616"/>
        <dbReference type="ChEBI" id="CHEBI:43474"/>
        <dbReference type="ChEBI" id="CHEBI:141005"/>
        <dbReference type="ChEBI" id="CHEBI:456216"/>
        <dbReference type="EC" id="6.3.2.17"/>
    </reaction>
</comment>
<evidence type="ECO:0000256" key="7">
    <source>
        <dbReference type="ARBA" id="ARBA00019357"/>
    </source>
</evidence>
<dbReference type="InterPro" id="IPR001645">
    <property type="entry name" value="Folylpolyglutamate_synth"/>
</dbReference>
<organism evidence="23 24">
    <name type="scientific">Asticcacaulis machinosus</name>
    <dbReference type="NCBI Taxonomy" id="2984211"/>
    <lineage>
        <taxon>Bacteria</taxon>
        <taxon>Pseudomonadati</taxon>
        <taxon>Pseudomonadota</taxon>
        <taxon>Alphaproteobacteria</taxon>
        <taxon>Caulobacterales</taxon>
        <taxon>Caulobacteraceae</taxon>
        <taxon>Asticcacaulis</taxon>
    </lineage>
</organism>
<dbReference type="Gene3D" id="3.40.1190.10">
    <property type="entry name" value="Mur-like, catalytic domain"/>
    <property type="match status" value="1"/>
</dbReference>
<keyword evidence="11 21" id="KW-0067">ATP-binding</keyword>
<dbReference type="EMBL" id="JAQQKV010000002">
    <property type="protein sequence ID" value="MDC7676863.1"/>
    <property type="molecule type" value="Genomic_DNA"/>
</dbReference>
<dbReference type="InterPro" id="IPR036615">
    <property type="entry name" value="Mur_ligase_C_dom_sf"/>
</dbReference>
<dbReference type="SUPFAM" id="SSF53623">
    <property type="entry name" value="MurD-like peptide ligases, catalytic domain"/>
    <property type="match status" value="1"/>
</dbReference>
<evidence type="ECO:0000256" key="14">
    <source>
        <dbReference type="ARBA" id="ARBA00030048"/>
    </source>
</evidence>
<evidence type="ECO:0000256" key="20">
    <source>
        <dbReference type="ARBA" id="ARBA00049161"/>
    </source>
</evidence>
<comment type="pathway">
    <text evidence="2">Cofactor biosynthesis; tetrahydrofolate biosynthesis; 7,8-dihydrofolate from 2-amino-4-hydroxy-6-hydroxymethyl-7,8-dihydropteridine diphosphate and 4-aminobenzoate: step 2/2.</text>
</comment>
<keyword evidence="10 21" id="KW-0547">Nucleotide-binding</keyword>
<keyword evidence="13" id="KW-0289">Folate biosynthesis</keyword>
<comment type="catalytic activity">
    <reaction evidence="19">
        <text>(6R)-5,10-methylenetetrahydrofolyl-(gamma-L-Glu)(n) + L-glutamate + ATP = (6R)-5,10-methylenetetrahydrofolyl-(gamma-L-Glu)(n+1) + ADP + phosphate + H(+)</text>
        <dbReference type="Rhea" id="RHEA:51912"/>
        <dbReference type="Rhea" id="RHEA-COMP:13257"/>
        <dbReference type="Rhea" id="RHEA-COMP:13258"/>
        <dbReference type="ChEBI" id="CHEBI:15378"/>
        <dbReference type="ChEBI" id="CHEBI:29985"/>
        <dbReference type="ChEBI" id="CHEBI:30616"/>
        <dbReference type="ChEBI" id="CHEBI:43474"/>
        <dbReference type="ChEBI" id="CHEBI:136572"/>
        <dbReference type="ChEBI" id="CHEBI:456216"/>
        <dbReference type="EC" id="6.3.2.17"/>
    </reaction>
</comment>
<dbReference type="PIRSF" id="PIRSF001563">
    <property type="entry name" value="Folylpolyglu_synth"/>
    <property type="match status" value="1"/>
</dbReference>
<evidence type="ECO:0000313" key="24">
    <source>
        <dbReference type="Proteomes" id="UP001218579"/>
    </source>
</evidence>
<comment type="caution">
    <text evidence="23">The sequence shown here is derived from an EMBL/GenBank/DDBJ whole genome shotgun (WGS) entry which is preliminary data.</text>
</comment>
<dbReference type="PANTHER" id="PTHR11136:SF0">
    <property type="entry name" value="DIHYDROFOLATE SYNTHETASE-RELATED"/>
    <property type="match status" value="1"/>
</dbReference>
<keyword evidence="12" id="KW-0460">Magnesium</keyword>
<dbReference type="Proteomes" id="UP001218579">
    <property type="component" value="Unassembled WGS sequence"/>
</dbReference>
<comment type="similarity">
    <text evidence="4 21">Belongs to the folylpolyglutamate synthase family.</text>
</comment>
<gene>
    <name evidence="23" type="ORF">PQU98_12020</name>
</gene>
<dbReference type="EC" id="6.3.2.12" evidence="5"/>
<comment type="function">
    <text evidence="1">Functions in two distinct reactions of the de novo folate biosynthetic pathway. Catalyzes the addition of a glutamate residue to dihydropteroate (7,8-dihydropteroate or H2Pte) to form dihydrofolate (7,8-dihydrofolate monoglutamate or H2Pte-Glu). Also catalyzes successive additions of L-glutamate to tetrahydrofolate or 10-formyltetrahydrofolate or 5,10-methylenetetrahydrofolate, leading to folylpolyglutamate derivatives.</text>
</comment>
<keyword evidence="24" id="KW-1185">Reference proteome</keyword>
<evidence type="ECO:0000256" key="19">
    <source>
        <dbReference type="ARBA" id="ARBA00049035"/>
    </source>
</evidence>
<evidence type="ECO:0000256" key="10">
    <source>
        <dbReference type="ARBA" id="ARBA00022741"/>
    </source>
</evidence>
<keyword evidence="8 21" id="KW-0436">Ligase</keyword>
<evidence type="ECO:0000256" key="1">
    <source>
        <dbReference type="ARBA" id="ARBA00002714"/>
    </source>
</evidence>
<evidence type="ECO:0000313" key="23">
    <source>
        <dbReference type="EMBL" id="MDC7676863.1"/>
    </source>
</evidence>
<reference evidence="23 24" key="1">
    <citation type="submission" date="2023-01" db="EMBL/GenBank/DDBJ databases">
        <title>Novel species of the genus Asticcacaulis isolated from rivers.</title>
        <authorList>
            <person name="Lu H."/>
        </authorList>
    </citation>
    <scope>NUCLEOTIDE SEQUENCE [LARGE SCALE GENOMIC DNA]</scope>
    <source>
        <strain evidence="23 24">LKC15W</strain>
    </source>
</reference>
<evidence type="ECO:0000256" key="9">
    <source>
        <dbReference type="ARBA" id="ARBA00022723"/>
    </source>
</evidence>
<name>A0ABT5HKV7_9CAUL</name>
<sequence>MTDRLLPFDAPLERLKALHPKRIDLTLERMLRVCKALGNPQGKLPPVIHVAGTNGKGSTIAFLRAMAEAEGLSVHVYTSPHLVRFAERIRLNGTLIDNDYLAGVLNRVEIANDGQPLTFFEATTAAAFIAFSERPADLLLLETGLGGILDATNIIAAPALSLITPIDYDHQAFLGNDLTTIAKQKAGIIKPACPVISARQAEEAQIVIERAALKAHSPLSVMGQGFDAYREADRLVFQDDDALLDLSLPRLSGAHQIDNAGLAIKAARLMGWSDEAIDKGLQSATWPGRLQALKAGPLYAALTDKASELWLDGGHNPHAAKALRAHLDILGSKDPKPLKLICGLLNNKDADEFFAAFDGLSLEVVCVGFSSDAATDPEVLAAAAQSKGLTATTTISPLEAVKAVQTDAPVRVLICGSLYLAGDVLALSEETWPI</sequence>
<dbReference type="Pfam" id="PF02875">
    <property type="entry name" value="Mur_ligase_C"/>
    <property type="match status" value="1"/>
</dbReference>
<evidence type="ECO:0000256" key="15">
    <source>
        <dbReference type="ARBA" id="ARBA00030592"/>
    </source>
</evidence>
<evidence type="ECO:0000256" key="6">
    <source>
        <dbReference type="ARBA" id="ARBA00013025"/>
    </source>
</evidence>
<comment type="catalytic activity">
    <reaction evidence="20">
        <text>7,8-dihydropteroate + L-glutamate + ATP = 7,8-dihydrofolate + ADP + phosphate + H(+)</text>
        <dbReference type="Rhea" id="RHEA:23584"/>
        <dbReference type="ChEBI" id="CHEBI:15378"/>
        <dbReference type="ChEBI" id="CHEBI:17839"/>
        <dbReference type="ChEBI" id="CHEBI:29985"/>
        <dbReference type="ChEBI" id="CHEBI:30616"/>
        <dbReference type="ChEBI" id="CHEBI:43474"/>
        <dbReference type="ChEBI" id="CHEBI:57451"/>
        <dbReference type="ChEBI" id="CHEBI:456216"/>
        <dbReference type="EC" id="6.3.2.12"/>
    </reaction>
</comment>
<dbReference type="PROSITE" id="PS01012">
    <property type="entry name" value="FOLYLPOLYGLU_SYNT_2"/>
    <property type="match status" value="1"/>
</dbReference>
<dbReference type="NCBIfam" id="TIGR01499">
    <property type="entry name" value="folC"/>
    <property type="match status" value="1"/>
</dbReference>
<evidence type="ECO:0000256" key="11">
    <source>
        <dbReference type="ARBA" id="ARBA00022840"/>
    </source>
</evidence>
<evidence type="ECO:0000256" key="4">
    <source>
        <dbReference type="ARBA" id="ARBA00008276"/>
    </source>
</evidence>
<comment type="pathway">
    <text evidence="3">Cofactor biosynthesis; tetrahydrofolylpolyglutamate biosynthesis.</text>
</comment>
<dbReference type="InterPro" id="IPR018109">
    <property type="entry name" value="Folylpolyglutamate_synth_CS"/>
</dbReference>
<proteinExistence type="inferred from homology"/>
<evidence type="ECO:0000256" key="3">
    <source>
        <dbReference type="ARBA" id="ARBA00005150"/>
    </source>
</evidence>
<comment type="catalytic activity">
    <reaction evidence="18">
        <text>10-formyltetrahydrofolyl-(gamma-L-Glu)(n) + L-glutamate + ATP = 10-formyltetrahydrofolyl-(gamma-L-Glu)(n+1) + ADP + phosphate + H(+)</text>
        <dbReference type="Rhea" id="RHEA:51904"/>
        <dbReference type="Rhea" id="RHEA-COMP:13088"/>
        <dbReference type="Rhea" id="RHEA-COMP:14300"/>
        <dbReference type="ChEBI" id="CHEBI:15378"/>
        <dbReference type="ChEBI" id="CHEBI:29985"/>
        <dbReference type="ChEBI" id="CHEBI:30616"/>
        <dbReference type="ChEBI" id="CHEBI:43474"/>
        <dbReference type="ChEBI" id="CHEBI:134413"/>
        <dbReference type="ChEBI" id="CHEBI:456216"/>
        <dbReference type="EC" id="6.3.2.17"/>
    </reaction>
</comment>
<protein>
    <recommendedName>
        <fullName evidence="7">Dihydrofolate synthase/folylpolyglutamate synthase</fullName>
        <ecNumber evidence="5">6.3.2.12</ecNumber>
        <ecNumber evidence="6">6.3.2.17</ecNumber>
    </recommendedName>
    <alternativeName>
        <fullName evidence="16">Folylpoly-gamma-glutamate synthetase-dihydrofolate synthetase</fullName>
    </alternativeName>
    <alternativeName>
        <fullName evidence="14">Folylpolyglutamate synthetase</fullName>
    </alternativeName>
    <alternativeName>
        <fullName evidence="15">Tetrahydrofolylpolyglutamate synthase</fullName>
    </alternativeName>
</protein>
<evidence type="ECO:0000256" key="17">
    <source>
        <dbReference type="ARBA" id="ARBA00047493"/>
    </source>
</evidence>
<dbReference type="EC" id="6.3.2.17" evidence="6"/>
<dbReference type="RefSeq" id="WP_272745181.1">
    <property type="nucleotide sequence ID" value="NZ_JAQQKV010000002.1"/>
</dbReference>
<dbReference type="InterPro" id="IPR004101">
    <property type="entry name" value="Mur_ligase_C"/>
</dbReference>
<keyword evidence="9" id="KW-0479">Metal-binding</keyword>
<dbReference type="PANTHER" id="PTHR11136">
    <property type="entry name" value="FOLYLPOLYGLUTAMATE SYNTHASE-RELATED"/>
    <property type="match status" value="1"/>
</dbReference>
<evidence type="ECO:0000256" key="16">
    <source>
        <dbReference type="ARBA" id="ARBA00032510"/>
    </source>
</evidence>
<dbReference type="InterPro" id="IPR036565">
    <property type="entry name" value="Mur-like_cat_sf"/>
</dbReference>
<evidence type="ECO:0000256" key="8">
    <source>
        <dbReference type="ARBA" id="ARBA00022598"/>
    </source>
</evidence>
<evidence type="ECO:0000256" key="21">
    <source>
        <dbReference type="PIRNR" id="PIRNR001563"/>
    </source>
</evidence>
<evidence type="ECO:0000256" key="2">
    <source>
        <dbReference type="ARBA" id="ARBA00004799"/>
    </source>
</evidence>